<dbReference type="InterPro" id="IPR001915">
    <property type="entry name" value="Peptidase_M48"/>
</dbReference>
<protein>
    <submittedName>
        <fullName evidence="9">Peptidase M48, Ste24p</fullName>
    </submittedName>
</protein>
<dbReference type="HOGENOM" id="CLU_029002_0_3_0"/>
<evidence type="ECO:0000256" key="6">
    <source>
        <dbReference type="RuleBase" id="RU003983"/>
    </source>
</evidence>
<evidence type="ECO:0000313" key="9">
    <source>
        <dbReference type="EMBL" id="GAK58518.1"/>
    </source>
</evidence>
<name>A0A081C1R3_VECG1</name>
<dbReference type="InterPro" id="IPR051156">
    <property type="entry name" value="Mito/Outer_Membr_Metalloprot"/>
</dbReference>
<organism evidence="9">
    <name type="scientific">Vecturithrix granuli</name>
    <dbReference type="NCBI Taxonomy" id="1499967"/>
    <lineage>
        <taxon>Bacteria</taxon>
        <taxon>Candidatus Moduliflexota</taxon>
        <taxon>Candidatus Vecturitrichia</taxon>
        <taxon>Candidatus Vecturitrichales</taxon>
        <taxon>Candidatus Vecturitrichaceae</taxon>
        <taxon>Candidatus Vecturithrix</taxon>
    </lineage>
</organism>
<dbReference type="STRING" id="1499967.U27_05492"/>
<keyword evidence="7" id="KW-0472">Membrane</keyword>
<dbReference type="Pfam" id="PF01435">
    <property type="entry name" value="Peptidase_M48"/>
    <property type="match status" value="1"/>
</dbReference>
<dbReference type="GO" id="GO:0016020">
    <property type="term" value="C:membrane"/>
    <property type="evidence" value="ECO:0007669"/>
    <property type="project" value="TreeGrafter"/>
</dbReference>
<keyword evidence="1 6" id="KW-0645">Protease</keyword>
<keyword evidence="2" id="KW-0479">Metal-binding</keyword>
<accession>A0A081C1R3</accession>
<evidence type="ECO:0000313" key="10">
    <source>
        <dbReference type="Proteomes" id="UP000030661"/>
    </source>
</evidence>
<keyword evidence="10" id="KW-1185">Reference proteome</keyword>
<keyword evidence="3 6" id="KW-0378">Hydrolase</keyword>
<feature type="transmembrane region" description="Helical" evidence="7">
    <location>
        <begin position="20"/>
        <end position="49"/>
    </location>
</feature>
<sequence length="289" mass="32112">MKYTPKALHENVNISHSSTLWELLLLLGGILGILVIVYIVLGFAVDFVVPRLPSGLEQHLGSLYASAFEAYPSTSAERALQTLTDQIVKTASLQSGQYKVHLIPASQANALALPGGHIVVLSALLNELDSENELAFILAHELGHFVHRDHLRGLGRGLVLIAMSSLLFGLDNTLTNFLMQSLLTIEMRFSQGQETQADLFALETLNTQYGHIAGATGFFEKLAEEDRRSRLTYFFSTHPYPRDRIATLQQHIREFGYAIEAEIPLNVQLHDIPEPPNQKNTTLRDILGF</sequence>
<evidence type="ECO:0000256" key="3">
    <source>
        <dbReference type="ARBA" id="ARBA00022801"/>
    </source>
</evidence>
<dbReference type="GO" id="GO:0051603">
    <property type="term" value="P:proteolysis involved in protein catabolic process"/>
    <property type="evidence" value="ECO:0007669"/>
    <property type="project" value="TreeGrafter"/>
</dbReference>
<keyword evidence="7" id="KW-1133">Transmembrane helix</keyword>
<keyword evidence="5 6" id="KW-0482">Metalloprotease</keyword>
<evidence type="ECO:0000256" key="1">
    <source>
        <dbReference type="ARBA" id="ARBA00022670"/>
    </source>
</evidence>
<evidence type="ECO:0000256" key="2">
    <source>
        <dbReference type="ARBA" id="ARBA00022723"/>
    </source>
</evidence>
<feature type="domain" description="Peptidase M48" evidence="8">
    <location>
        <begin position="77"/>
        <end position="250"/>
    </location>
</feature>
<dbReference type="eggNOG" id="COG4783">
    <property type="taxonomic scope" value="Bacteria"/>
</dbReference>
<dbReference type="GO" id="GO:0004222">
    <property type="term" value="F:metalloendopeptidase activity"/>
    <property type="evidence" value="ECO:0007669"/>
    <property type="project" value="InterPro"/>
</dbReference>
<dbReference type="GO" id="GO:0046872">
    <property type="term" value="F:metal ion binding"/>
    <property type="evidence" value="ECO:0007669"/>
    <property type="project" value="UniProtKB-KW"/>
</dbReference>
<comment type="similarity">
    <text evidence="6">Belongs to the peptidase M48 family.</text>
</comment>
<dbReference type="AlphaFoldDB" id="A0A081C1R3"/>
<comment type="cofactor">
    <cofactor evidence="6">
        <name>Zn(2+)</name>
        <dbReference type="ChEBI" id="CHEBI:29105"/>
    </cofactor>
    <text evidence="6">Binds 1 zinc ion per subunit.</text>
</comment>
<dbReference type="PANTHER" id="PTHR22726">
    <property type="entry name" value="METALLOENDOPEPTIDASE OMA1"/>
    <property type="match status" value="1"/>
</dbReference>
<evidence type="ECO:0000259" key="8">
    <source>
        <dbReference type="Pfam" id="PF01435"/>
    </source>
</evidence>
<keyword evidence="4 6" id="KW-0862">Zinc</keyword>
<evidence type="ECO:0000256" key="7">
    <source>
        <dbReference type="SAM" id="Phobius"/>
    </source>
</evidence>
<evidence type="ECO:0000256" key="5">
    <source>
        <dbReference type="ARBA" id="ARBA00023049"/>
    </source>
</evidence>
<proteinExistence type="inferred from homology"/>
<dbReference type="PANTHER" id="PTHR22726:SF1">
    <property type="entry name" value="METALLOENDOPEPTIDASE OMA1, MITOCHONDRIAL"/>
    <property type="match status" value="1"/>
</dbReference>
<dbReference type="EMBL" id="DF820467">
    <property type="protein sequence ID" value="GAK58518.1"/>
    <property type="molecule type" value="Genomic_DNA"/>
</dbReference>
<keyword evidence="7" id="KW-0812">Transmembrane</keyword>
<dbReference type="CDD" id="cd07332">
    <property type="entry name" value="M48C_Oma1_like"/>
    <property type="match status" value="1"/>
</dbReference>
<gene>
    <name evidence="9" type="ORF">U27_05492</name>
</gene>
<dbReference type="Proteomes" id="UP000030661">
    <property type="component" value="Unassembled WGS sequence"/>
</dbReference>
<dbReference type="Gene3D" id="3.30.2010.10">
    <property type="entry name" value="Metalloproteases ('zincins'), catalytic domain"/>
    <property type="match status" value="1"/>
</dbReference>
<reference evidence="9" key="1">
    <citation type="journal article" date="2015" name="PeerJ">
        <title>First genomic representation of candidate bacterial phylum KSB3 points to enhanced environmental sensing as a trigger of wastewater bulking.</title>
        <authorList>
            <person name="Sekiguchi Y."/>
            <person name="Ohashi A."/>
            <person name="Parks D.H."/>
            <person name="Yamauchi T."/>
            <person name="Tyson G.W."/>
            <person name="Hugenholtz P."/>
        </authorList>
    </citation>
    <scope>NUCLEOTIDE SEQUENCE [LARGE SCALE GENOMIC DNA]</scope>
</reference>
<evidence type="ECO:0000256" key="4">
    <source>
        <dbReference type="ARBA" id="ARBA00022833"/>
    </source>
</evidence>